<dbReference type="AlphaFoldDB" id="A0A918TPR4"/>
<proteinExistence type="predicted"/>
<accession>A0A918TPR4</accession>
<evidence type="ECO:0000256" key="1">
    <source>
        <dbReference type="SAM" id="MobiDB-lite"/>
    </source>
</evidence>
<dbReference type="Proteomes" id="UP000644507">
    <property type="component" value="Unassembled WGS sequence"/>
</dbReference>
<evidence type="ECO:0000313" key="3">
    <source>
        <dbReference type="EMBL" id="GHC57126.1"/>
    </source>
</evidence>
<sequence>MNILTAIIVSPTVRFPAILSILVAPLLLISCSTSRLVDQDRVFEPGQHAVGSLIDSDVLLEDGAVLQVNYASGNRFFLTSGSTLSGFLKGAANSTIYAEPGANYPNVRKLNSVRVVPAEDARQLFQDRFRKLLPADAESPNPGPGGTVVVGSAVGYGGYWHSGRHYNRHHHSRPPSRSVSVRPDSYRKSN</sequence>
<keyword evidence="2" id="KW-1133">Transmembrane helix</keyword>
<keyword evidence="4" id="KW-1185">Reference proteome</keyword>
<evidence type="ECO:0000313" key="4">
    <source>
        <dbReference type="Proteomes" id="UP000644507"/>
    </source>
</evidence>
<dbReference type="RefSeq" id="WP_189570374.1">
    <property type="nucleotide sequence ID" value="NZ_BMXI01000010.1"/>
</dbReference>
<gene>
    <name evidence="3" type="ORF">GCM10007100_24990</name>
</gene>
<name>A0A918TPR4_9BACT</name>
<protein>
    <submittedName>
        <fullName evidence="3">Uncharacterized protein</fullName>
    </submittedName>
</protein>
<keyword evidence="2" id="KW-0812">Transmembrane</keyword>
<feature type="region of interest" description="Disordered" evidence="1">
    <location>
        <begin position="165"/>
        <end position="190"/>
    </location>
</feature>
<comment type="caution">
    <text evidence="3">The sequence shown here is derived from an EMBL/GenBank/DDBJ whole genome shotgun (WGS) entry which is preliminary data.</text>
</comment>
<keyword evidence="2" id="KW-0472">Membrane</keyword>
<organism evidence="3 4">
    <name type="scientific">Roseibacillus persicicus</name>
    <dbReference type="NCBI Taxonomy" id="454148"/>
    <lineage>
        <taxon>Bacteria</taxon>
        <taxon>Pseudomonadati</taxon>
        <taxon>Verrucomicrobiota</taxon>
        <taxon>Verrucomicrobiia</taxon>
        <taxon>Verrucomicrobiales</taxon>
        <taxon>Verrucomicrobiaceae</taxon>
        <taxon>Roseibacillus</taxon>
    </lineage>
</organism>
<feature type="compositionally biased region" description="Basic residues" evidence="1">
    <location>
        <begin position="165"/>
        <end position="174"/>
    </location>
</feature>
<reference evidence="3" key="1">
    <citation type="journal article" date="2014" name="Int. J. Syst. Evol. Microbiol.">
        <title>Complete genome sequence of Corynebacterium casei LMG S-19264T (=DSM 44701T), isolated from a smear-ripened cheese.</title>
        <authorList>
            <consortium name="US DOE Joint Genome Institute (JGI-PGF)"/>
            <person name="Walter F."/>
            <person name="Albersmeier A."/>
            <person name="Kalinowski J."/>
            <person name="Ruckert C."/>
        </authorList>
    </citation>
    <scope>NUCLEOTIDE SEQUENCE</scope>
    <source>
        <strain evidence="3">KCTC 12988</strain>
    </source>
</reference>
<feature type="transmembrane region" description="Helical" evidence="2">
    <location>
        <begin position="12"/>
        <end position="31"/>
    </location>
</feature>
<evidence type="ECO:0000256" key="2">
    <source>
        <dbReference type="SAM" id="Phobius"/>
    </source>
</evidence>
<reference evidence="3" key="2">
    <citation type="submission" date="2020-09" db="EMBL/GenBank/DDBJ databases">
        <authorList>
            <person name="Sun Q."/>
            <person name="Kim S."/>
        </authorList>
    </citation>
    <scope>NUCLEOTIDE SEQUENCE</scope>
    <source>
        <strain evidence="3">KCTC 12988</strain>
    </source>
</reference>
<dbReference type="EMBL" id="BMXI01000010">
    <property type="protein sequence ID" value="GHC57126.1"/>
    <property type="molecule type" value="Genomic_DNA"/>
</dbReference>